<dbReference type="Proteomes" id="UP000196573">
    <property type="component" value="Unassembled WGS sequence"/>
</dbReference>
<dbReference type="AlphaFoldDB" id="A0A1X7AKD9"/>
<organism evidence="1 2">
    <name type="scientific">Parendozoicomonas haliclonae</name>
    <dbReference type="NCBI Taxonomy" id="1960125"/>
    <lineage>
        <taxon>Bacteria</taxon>
        <taxon>Pseudomonadati</taxon>
        <taxon>Pseudomonadota</taxon>
        <taxon>Gammaproteobacteria</taxon>
        <taxon>Oceanospirillales</taxon>
        <taxon>Endozoicomonadaceae</taxon>
        <taxon>Parendozoicomonas</taxon>
    </lineage>
</organism>
<reference evidence="1 2" key="1">
    <citation type="submission" date="2017-03" db="EMBL/GenBank/DDBJ databases">
        <authorList>
            <person name="Afonso C.L."/>
            <person name="Miller P.J."/>
            <person name="Scott M.A."/>
            <person name="Spackman E."/>
            <person name="Goraichik I."/>
            <person name="Dimitrov K.M."/>
            <person name="Suarez D.L."/>
            <person name="Swayne D.E."/>
        </authorList>
    </citation>
    <scope>NUCLEOTIDE SEQUENCE [LARGE SCALE GENOMIC DNA]</scope>
    <source>
        <strain evidence="1">SB41UT1</strain>
    </source>
</reference>
<sequence>MEAMPSIIQFNAIAGPGITSGATRYQELHDEVYGYIGRFYHDEGASEENRVRFCERSVKVIADTTGAGLFDSKKVDFKVVNNEGDDLDLSRNISYRLAENQTGEYRLTVAGQYIGSLNLCTTSVNATGIEPFLLKSVIVHLPSAEAVMELDKEPPLIRARTKRDN</sequence>
<name>A0A1X7AKD9_9GAMM</name>
<dbReference type="RefSeq" id="WP_087110099.1">
    <property type="nucleotide sequence ID" value="NZ_CBCSCN010000003.1"/>
</dbReference>
<gene>
    <name evidence="1" type="ORF">EHSB41UT_02363</name>
</gene>
<proteinExistence type="predicted"/>
<keyword evidence="2" id="KW-1185">Reference proteome</keyword>
<evidence type="ECO:0000313" key="2">
    <source>
        <dbReference type="Proteomes" id="UP000196573"/>
    </source>
</evidence>
<accession>A0A1X7AKD9</accession>
<evidence type="ECO:0000313" key="1">
    <source>
        <dbReference type="EMBL" id="SMA47288.1"/>
    </source>
</evidence>
<dbReference type="EMBL" id="FWPT01000005">
    <property type="protein sequence ID" value="SMA47288.1"/>
    <property type="molecule type" value="Genomic_DNA"/>
</dbReference>
<protein>
    <submittedName>
        <fullName evidence="1">Uncharacterized protein</fullName>
    </submittedName>
</protein>